<dbReference type="EMBL" id="JAOYEY010000044">
    <property type="protein sequence ID" value="MCV9887335.1"/>
    <property type="molecule type" value="Genomic_DNA"/>
</dbReference>
<dbReference type="PROSITE" id="PS50928">
    <property type="entry name" value="ABC_TM1"/>
    <property type="match status" value="1"/>
</dbReference>
<dbReference type="Pfam" id="PF00528">
    <property type="entry name" value="BPD_transp_1"/>
    <property type="match status" value="1"/>
</dbReference>
<evidence type="ECO:0000256" key="7">
    <source>
        <dbReference type="RuleBase" id="RU363032"/>
    </source>
</evidence>
<feature type="transmembrane region" description="Helical" evidence="7">
    <location>
        <begin position="21"/>
        <end position="38"/>
    </location>
</feature>
<dbReference type="InterPro" id="IPR035906">
    <property type="entry name" value="MetI-like_sf"/>
</dbReference>
<feature type="transmembrane region" description="Helical" evidence="7">
    <location>
        <begin position="189"/>
        <end position="214"/>
    </location>
</feature>
<keyword evidence="10" id="KW-1185">Reference proteome</keyword>
<name>A0ABT3DJV4_9BACI</name>
<dbReference type="SUPFAM" id="SSF161098">
    <property type="entry name" value="MetI-like"/>
    <property type="match status" value="1"/>
</dbReference>
<protein>
    <submittedName>
        <fullName evidence="9">Carbohydrate ABC transporter permease</fullName>
    </submittedName>
</protein>
<evidence type="ECO:0000256" key="6">
    <source>
        <dbReference type="ARBA" id="ARBA00023136"/>
    </source>
</evidence>
<dbReference type="RefSeq" id="WP_264143723.1">
    <property type="nucleotide sequence ID" value="NZ_JAOYEY010000044.1"/>
</dbReference>
<comment type="subcellular location">
    <subcellularLocation>
        <location evidence="1 7">Cell membrane</location>
        <topology evidence="1 7">Multi-pass membrane protein</topology>
    </subcellularLocation>
</comment>
<evidence type="ECO:0000256" key="5">
    <source>
        <dbReference type="ARBA" id="ARBA00022989"/>
    </source>
</evidence>
<accession>A0ABT3DJV4</accession>
<dbReference type="PANTHER" id="PTHR43744">
    <property type="entry name" value="ABC TRANSPORTER PERMEASE PROTEIN MG189-RELATED-RELATED"/>
    <property type="match status" value="1"/>
</dbReference>
<comment type="similarity">
    <text evidence="7">Belongs to the binding-protein-dependent transport system permease family.</text>
</comment>
<dbReference type="InterPro" id="IPR000515">
    <property type="entry name" value="MetI-like"/>
</dbReference>
<keyword evidence="4 7" id="KW-0812">Transmembrane</keyword>
<evidence type="ECO:0000256" key="1">
    <source>
        <dbReference type="ARBA" id="ARBA00004651"/>
    </source>
</evidence>
<evidence type="ECO:0000313" key="10">
    <source>
        <dbReference type="Proteomes" id="UP001526147"/>
    </source>
</evidence>
<sequence length="305" mass="34185">MANKMTTFSRTKINERTFDTVIYVYLTLITIVTLYPFLNVLAVSLNESVDTVKGGIHIWPREFTLDNYKEIFKYDNLVTGFINSTSRTVIGTILGVLSSAMVAYTLSRADFQGRKLFSTILVLTMYFSGGLIPGYMLIRDLGLINSYYVYIIPGIVNAFNIIIVRSFIDGLPYSLQESAKIDGANDFTIFWKIILPLCKPVLATVALFVAVGHWNSWFDTYLYNSMNEGLTTLQYELMKILQNTSMGSTNPDAMKGLSTEQLKSVVSPESIKMAISMVTIVPILVVYPFVQKYFVQGMTIGAVKS</sequence>
<feature type="domain" description="ABC transmembrane type-1" evidence="8">
    <location>
        <begin position="81"/>
        <end position="290"/>
    </location>
</feature>
<gene>
    <name evidence="9" type="ORF">OIH86_16975</name>
</gene>
<proteinExistence type="inferred from homology"/>
<evidence type="ECO:0000313" key="9">
    <source>
        <dbReference type="EMBL" id="MCV9887335.1"/>
    </source>
</evidence>
<evidence type="ECO:0000256" key="2">
    <source>
        <dbReference type="ARBA" id="ARBA00022448"/>
    </source>
</evidence>
<organism evidence="9 10">
    <name type="scientific">Metabacillus halosaccharovorans</name>
    <dbReference type="NCBI Taxonomy" id="930124"/>
    <lineage>
        <taxon>Bacteria</taxon>
        <taxon>Bacillati</taxon>
        <taxon>Bacillota</taxon>
        <taxon>Bacilli</taxon>
        <taxon>Bacillales</taxon>
        <taxon>Bacillaceae</taxon>
        <taxon>Metabacillus</taxon>
    </lineage>
</organism>
<feature type="transmembrane region" description="Helical" evidence="7">
    <location>
        <begin position="116"/>
        <end position="135"/>
    </location>
</feature>
<feature type="transmembrane region" description="Helical" evidence="7">
    <location>
        <begin position="85"/>
        <end position="104"/>
    </location>
</feature>
<evidence type="ECO:0000259" key="8">
    <source>
        <dbReference type="PROSITE" id="PS50928"/>
    </source>
</evidence>
<dbReference type="CDD" id="cd06261">
    <property type="entry name" value="TM_PBP2"/>
    <property type="match status" value="1"/>
</dbReference>
<dbReference type="Gene3D" id="1.10.3720.10">
    <property type="entry name" value="MetI-like"/>
    <property type="match status" value="1"/>
</dbReference>
<keyword evidence="3" id="KW-1003">Cell membrane</keyword>
<keyword evidence="5 7" id="KW-1133">Transmembrane helix</keyword>
<reference evidence="9 10" key="1">
    <citation type="submission" date="2022-10" db="EMBL/GenBank/DDBJ databases">
        <title>Draft genome assembly of moderately radiation resistant bacterium Metabacillus halosaccharovorans.</title>
        <authorList>
            <person name="Pal S."/>
            <person name="Gopinathan A."/>
        </authorList>
    </citation>
    <scope>NUCLEOTIDE SEQUENCE [LARGE SCALE GENOMIC DNA]</scope>
    <source>
        <strain evidence="9 10">VITHBRA001</strain>
    </source>
</reference>
<keyword evidence="6 7" id="KW-0472">Membrane</keyword>
<dbReference type="Proteomes" id="UP001526147">
    <property type="component" value="Unassembled WGS sequence"/>
</dbReference>
<evidence type="ECO:0000256" key="3">
    <source>
        <dbReference type="ARBA" id="ARBA00022475"/>
    </source>
</evidence>
<feature type="transmembrane region" description="Helical" evidence="7">
    <location>
        <begin position="271"/>
        <end position="290"/>
    </location>
</feature>
<evidence type="ECO:0000256" key="4">
    <source>
        <dbReference type="ARBA" id="ARBA00022692"/>
    </source>
</evidence>
<keyword evidence="2 7" id="KW-0813">Transport</keyword>
<feature type="transmembrane region" description="Helical" evidence="7">
    <location>
        <begin position="147"/>
        <end position="168"/>
    </location>
</feature>
<dbReference type="PANTHER" id="PTHR43744:SF9">
    <property type="entry name" value="POLYGALACTURONAN_RHAMNOGALACTURONAN TRANSPORT SYSTEM PERMEASE PROTEIN YTCP"/>
    <property type="match status" value="1"/>
</dbReference>
<comment type="caution">
    <text evidence="9">The sequence shown here is derived from an EMBL/GenBank/DDBJ whole genome shotgun (WGS) entry which is preliminary data.</text>
</comment>